<dbReference type="AlphaFoldDB" id="A0A6C0CN13"/>
<evidence type="ECO:0000256" key="1">
    <source>
        <dbReference type="SAM" id="MobiDB-lite"/>
    </source>
</evidence>
<name>A0A6C0CN13_9ZZZZ</name>
<evidence type="ECO:0000256" key="2">
    <source>
        <dbReference type="SAM" id="Phobius"/>
    </source>
</evidence>
<keyword evidence="2" id="KW-0472">Membrane</keyword>
<reference evidence="3" key="1">
    <citation type="journal article" date="2020" name="Nature">
        <title>Giant virus diversity and host interactions through global metagenomics.</title>
        <authorList>
            <person name="Schulz F."/>
            <person name="Roux S."/>
            <person name="Paez-Espino D."/>
            <person name="Jungbluth S."/>
            <person name="Walsh D.A."/>
            <person name="Denef V.J."/>
            <person name="McMahon K.D."/>
            <person name="Konstantinidis K.T."/>
            <person name="Eloe-Fadrosh E.A."/>
            <person name="Kyrpides N.C."/>
            <person name="Woyke T."/>
        </authorList>
    </citation>
    <scope>NUCLEOTIDE SEQUENCE</scope>
    <source>
        <strain evidence="3">GVMAG-M-3300021354-14</strain>
    </source>
</reference>
<feature type="region of interest" description="Disordered" evidence="1">
    <location>
        <begin position="102"/>
        <end position="138"/>
    </location>
</feature>
<dbReference type="EMBL" id="MN739449">
    <property type="protein sequence ID" value="QHT05064.1"/>
    <property type="molecule type" value="Genomic_DNA"/>
</dbReference>
<protein>
    <submittedName>
        <fullName evidence="3">Uncharacterized protein</fullName>
    </submittedName>
</protein>
<proteinExistence type="predicted"/>
<keyword evidence="2" id="KW-0812">Transmembrane</keyword>
<evidence type="ECO:0000313" key="3">
    <source>
        <dbReference type="EMBL" id="QHT05064.1"/>
    </source>
</evidence>
<accession>A0A6C0CN13</accession>
<keyword evidence="2" id="KW-1133">Transmembrane helix</keyword>
<feature type="transmembrane region" description="Helical" evidence="2">
    <location>
        <begin position="57"/>
        <end position="78"/>
    </location>
</feature>
<sequence length="138" mass="14896">MASKAEISGSFLGRMLFRFVLMCVMWAVSVILLNSYVNLPSSGSQIATKNDSGGYSTVIFGSVGIALSSFSLIILFMVDINGSKSFEPWFYQGQDFCMNDTGRVDTDMSKPAGSSNSPYEHDIGPAGQPPAFNRQGQV</sequence>
<feature type="transmembrane region" description="Helical" evidence="2">
    <location>
        <begin position="16"/>
        <end position="37"/>
    </location>
</feature>
<organism evidence="3">
    <name type="scientific">viral metagenome</name>
    <dbReference type="NCBI Taxonomy" id="1070528"/>
    <lineage>
        <taxon>unclassified sequences</taxon>
        <taxon>metagenomes</taxon>
        <taxon>organismal metagenomes</taxon>
    </lineage>
</organism>